<dbReference type="Pfam" id="PF00300">
    <property type="entry name" value="His_Phos_1"/>
    <property type="match status" value="1"/>
</dbReference>
<gene>
    <name evidence="1" type="primary">rosC</name>
    <name evidence="1" type="ORF">STRCI_000637</name>
</gene>
<dbReference type="Gene3D" id="3.40.50.1240">
    <property type="entry name" value="Phosphoglycerate mutase-like"/>
    <property type="match status" value="1"/>
</dbReference>
<dbReference type="RefSeq" id="WP_269657267.1">
    <property type="nucleotide sequence ID" value="NZ_CP114413.1"/>
</dbReference>
<dbReference type="EMBL" id="CP114413">
    <property type="protein sequence ID" value="WAZ19577.1"/>
    <property type="molecule type" value="Genomic_DNA"/>
</dbReference>
<protein>
    <submittedName>
        <fullName evidence="1">8-demethyl-8-aminoriboflavin-5'-phosphate phosphatase</fullName>
    </submittedName>
</protein>
<dbReference type="SUPFAM" id="SSF53254">
    <property type="entry name" value="Phosphoglycerate mutase-like"/>
    <property type="match status" value="1"/>
</dbReference>
<dbReference type="InterPro" id="IPR050275">
    <property type="entry name" value="PGM_Phosphatase"/>
</dbReference>
<dbReference type="SMART" id="SM00855">
    <property type="entry name" value="PGAM"/>
    <property type="match status" value="1"/>
</dbReference>
<dbReference type="CDD" id="cd07067">
    <property type="entry name" value="HP_PGM_like"/>
    <property type="match status" value="1"/>
</dbReference>
<dbReference type="Proteomes" id="UP001164439">
    <property type="component" value="Chromosome"/>
</dbReference>
<accession>A0ABY7K513</accession>
<proteinExistence type="predicted"/>
<organism evidence="1 2">
    <name type="scientific">Streptomyces cinnabarinus</name>
    <dbReference type="NCBI Taxonomy" id="67287"/>
    <lineage>
        <taxon>Bacteria</taxon>
        <taxon>Bacillati</taxon>
        <taxon>Actinomycetota</taxon>
        <taxon>Actinomycetes</taxon>
        <taxon>Kitasatosporales</taxon>
        <taxon>Streptomycetaceae</taxon>
        <taxon>Streptomyces</taxon>
    </lineage>
</organism>
<name>A0ABY7K513_9ACTN</name>
<dbReference type="PANTHER" id="PTHR48100">
    <property type="entry name" value="BROAD-SPECIFICITY PHOSPHATASE YOR283W-RELATED"/>
    <property type="match status" value="1"/>
</dbReference>
<keyword evidence="2" id="KW-1185">Reference proteome</keyword>
<evidence type="ECO:0000313" key="1">
    <source>
        <dbReference type="EMBL" id="WAZ19577.1"/>
    </source>
</evidence>
<dbReference type="PANTHER" id="PTHR48100:SF62">
    <property type="entry name" value="GLUCOSYL-3-PHOSPHOGLYCERATE PHOSPHATASE"/>
    <property type="match status" value="1"/>
</dbReference>
<dbReference type="InterPro" id="IPR013078">
    <property type="entry name" value="His_Pase_superF_clade-1"/>
</dbReference>
<evidence type="ECO:0000313" key="2">
    <source>
        <dbReference type="Proteomes" id="UP001164439"/>
    </source>
</evidence>
<sequence>MSDGRESFLEVMRSVYERYLVGVPGVSEVWLIRHADSYTGLEDYDGDPRDPALSEKGRAQARLLAARLAGVPLHGVWASGANRAQQTASAVAAEHGLRVRTDARLREVRTNWDDGRPSELKPPGVYPFPEPEKEVAERMRTAVTAAVAATPAAPEGTTRVAVVGHDSALVILMGSLMNLGWGQLDMILPLTSVSVLAVKDERMVVRSIGDATHLAAAPSDVV</sequence>
<dbReference type="InterPro" id="IPR029033">
    <property type="entry name" value="His_PPase_superfam"/>
</dbReference>
<reference evidence="1" key="1">
    <citation type="submission" date="2022-12" db="EMBL/GenBank/DDBJ databases">
        <authorList>
            <person name="Ruckert C."/>
            <person name="Busche T."/>
            <person name="Kalinowski J."/>
            <person name="Wittmann C."/>
        </authorList>
    </citation>
    <scope>NUCLEOTIDE SEQUENCE</scope>
    <source>
        <strain evidence="1">DSM 40467</strain>
    </source>
</reference>